<reference evidence="2" key="1">
    <citation type="submission" date="2016-12" db="EMBL/GenBank/DDBJ databases">
        <authorList>
            <person name="Varghese N."/>
            <person name="Submissions S."/>
        </authorList>
    </citation>
    <scope>NUCLEOTIDE SEQUENCE [LARGE SCALE GENOMIC DNA]</scope>
    <source>
        <strain evidence="2">DSM 16779</strain>
    </source>
</reference>
<evidence type="ECO:0000313" key="1">
    <source>
        <dbReference type="EMBL" id="SIN79257.1"/>
    </source>
</evidence>
<protein>
    <submittedName>
        <fullName evidence="1">Uncharacterized protein</fullName>
    </submittedName>
</protein>
<organism evidence="1 2">
    <name type="scientific">Chryseobacterium scophthalmum</name>
    <dbReference type="NCBI Taxonomy" id="59733"/>
    <lineage>
        <taxon>Bacteria</taxon>
        <taxon>Pseudomonadati</taxon>
        <taxon>Bacteroidota</taxon>
        <taxon>Flavobacteriia</taxon>
        <taxon>Flavobacteriales</taxon>
        <taxon>Weeksellaceae</taxon>
        <taxon>Chryseobacterium group</taxon>
        <taxon>Chryseobacterium</taxon>
    </lineage>
</organism>
<name>A0A1N6E8L3_9FLAO</name>
<dbReference type="AlphaFoldDB" id="A0A1N6E8L3"/>
<sequence>MRSLPAPSDPTKTNIVTNNFLNSKTDKVLRLIAQEV</sequence>
<dbReference type="Proteomes" id="UP000184782">
    <property type="component" value="Unassembled WGS sequence"/>
</dbReference>
<dbReference type="EMBL" id="FSRQ01000001">
    <property type="protein sequence ID" value="SIN79257.1"/>
    <property type="molecule type" value="Genomic_DNA"/>
</dbReference>
<proteinExistence type="predicted"/>
<evidence type="ECO:0000313" key="2">
    <source>
        <dbReference type="Proteomes" id="UP000184782"/>
    </source>
</evidence>
<gene>
    <name evidence="1" type="ORF">SAMN05421769_0007</name>
</gene>
<accession>A0A1N6E8L3</accession>
<keyword evidence="2" id="KW-1185">Reference proteome</keyword>
<dbReference type="STRING" id="59733.SAMN05421769_0007"/>